<evidence type="ECO:0000313" key="1">
    <source>
        <dbReference type="EMBL" id="VEL14306.1"/>
    </source>
</evidence>
<evidence type="ECO:0000313" key="2">
    <source>
        <dbReference type="Proteomes" id="UP000784294"/>
    </source>
</evidence>
<organism evidence="1 2">
    <name type="scientific">Protopolystoma xenopodis</name>
    <dbReference type="NCBI Taxonomy" id="117903"/>
    <lineage>
        <taxon>Eukaryota</taxon>
        <taxon>Metazoa</taxon>
        <taxon>Spiralia</taxon>
        <taxon>Lophotrochozoa</taxon>
        <taxon>Platyhelminthes</taxon>
        <taxon>Monogenea</taxon>
        <taxon>Polyopisthocotylea</taxon>
        <taxon>Polystomatidea</taxon>
        <taxon>Polystomatidae</taxon>
        <taxon>Protopolystoma</taxon>
    </lineage>
</organism>
<protein>
    <submittedName>
        <fullName evidence="1">Uncharacterized protein</fullName>
    </submittedName>
</protein>
<proteinExistence type="predicted"/>
<dbReference type="EMBL" id="CAAALY010020698">
    <property type="protein sequence ID" value="VEL14306.1"/>
    <property type="molecule type" value="Genomic_DNA"/>
</dbReference>
<dbReference type="Proteomes" id="UP000784294">
    <property type="component" value="Unassembled WGS sequence"/>
</dbReference>
<sequence>MVLRMARLIDDAGETSGNVPHPWSSSGHDDAYNGLQIRSVLLDLVTLSLSSLFAEIAGICVLGVLGLQSTLFSSSESSSWPSISVFHLIRRLISLGSSHYMRFTEGVISHRLPHAFG</sequence>
<keyword evidence="2" id="KW-1185">Reference proteome</keyword>
<accession>A0A448WKZ3</accession>
<dbReference type="AlphaFoldDB" id="A0A448WKZ3"/>
<comment type="caution">
    <text evidence="1">The sequence shown here is derived from an EMBL/GenBank/DDBJ whole genome shotgun (WGS) entry which is preliminary data.</text>
</comment>
<gene>
    <name evidence="1" type="ORF">PXEA_LOCUS7746</name>
</gene>
<reference evidence="1" key="1">
    <citation type="submission" date="2018-11" db="EMBL/GenBank/DDBJ databases">
        <authorList>
            <consortium name="Pathogen Informatics"/>
        </authorList>
    </citation>
    <scope>NUCLEOTIDE SEQUENCE</scope>
</reference>
<name>A0A448WKZ3_9PLAT</name>